<dbReference type="PANTHER" id="PTHR33116:SF86">
    <property type="entry name" value="REVERSE TRANSCRIPTASE DOMAIN-CONTAINING PROTEIN"/>
    <property type="match status" value="1"/>
</dbReference>
<keyword evidence="2" id="KW-1185">Reference proteome</keyword>
<gene>
    <name evidence="1" type="ORF">CFP56_009481</name>
</gene>
<evidence type="ECO:0000313" key="2">
    <source>
        <dbReference type="Proteomes" id="UP000237347"/>
    </source>
</evidence>
<sequence length="72" mass="8307">MKHWGRNNQDLNFILERVKQKLAGWKANLLSLASRMVLIQASTSVIPAYVMQCMALPKKLLNDIDRVNHNFL</sequence>
<protein>
    <submittedName>
        <fullName evidence="1">Ribonuclease h protein</fullName>
    </submittedName>
</protein>
<organism evidence="1 2">
    <name type="scientific">Quercus suber</name>
    <name type="common">Cork oak</name>
    <dbReference type="NCBI Taxonomy" id="58331"/>
    <lineage>
        <taxon>Eukaryota</taxon>
        <taxon>Viridiplantae</taxon>
        <taxon>Streptophyta</taxon>
        <taxon>Embryophyta</taxon>
        <taxon>Tracheophyta</taxon>
        <taxon>Spermatophyta</taxon>
        <taxon>Magnoliopsida</taxon>
        <taxon>eudicotyledons</taxon>
        <taxon>Gunneridae</taxon>
        <taxon>Pentapetalae</taxon>
        <taxon>rosids</taxon>
        <taxon>fabids</taxon>
        <taxon>Fagales</taxon>
        <taxon>Fagaceae</taxon>
        <taxon>Quercus</taxon>
    </lineage>
</organism>
<accession>A0AAW0L1X2</accession>
<dbReference type="PANTHER" id="PTHR33116">
    <property type="entry name" value="REVERSE TRANSCRIPTASE ZINC-BINDING DOMAIN-CONTAINING PROTEIN-RELATED-RELATED"/>
    <property type="match status" value="1"/>
</dbReference>
<dbReference type="AlphaFoldDB" id="A0AAW0L1X2"/>
<comment type="caution">
    <text evidence="1">The sequence shown here is derived from an EMBL/GenBank/DDBJ whole genome shotgun (WGS) entry which is preliminary data.</text>
</comment>
<reference evidence="1 2" key="1">
    <citation type="journal article" date="2018" name="Sci. Data">
        <title>The draft genome sequence of cork oak.</title>
        <authorList>
            <person name="Ramos A.M."/>
            <person name="Usie A."/>
            <person name="Barbosa P."/>
            <person name="Barros P.M."/>
            <person name="Capote T."/>
            <person name="Chaves I."/>
            <person name="Simoes F."/>
            <person name="Abreu I."/>
            <person name="Carrasquinho I."/>
            <person name="Faro C."/>
            <person name="Guimaraes J.B."/>
            <person name="Mendonca D."/>
            <person name="Nobrega F."/>
            <person name="Rodrigues L."/>
            <person name="Saibo N.J.M."/>
            <person name="Varela M.C."/>
            <person name="Egas C."/>
            <person name="Matos J."/>
            <person name="Miguel C.M."/>
            <person name="Oliveira M.M."/>
            <person name="Ricardo C.P."/>
            <person name="Goncalves S."/>
        </authorList>
    </citation>
    <scope>NUCLEOTIDE SEQUENCE [LARGE SCALE GENOMIC DNA]</scope>
    <source>
        <strain evidence="2">cv. HL8</strain>
    </source>
</reference>
<evidence type="ECO:0000313" key="1">
    <source>
        <dbReference type="EMBL" id="KAK7845377.1"/>
    </source>
</evidence>
<dbReference type="EMBL" id="PKMF04000171">
    <property type="protein sequence ID" value="KAK7845377.1"/>
    <property type="molecule type" value="Genomic_DNA"/>
</dbReference>
<name>A0AAW0L1X2_QUESU</name>
<proteinExistence type="predicted"/>
<dbReference type="Proteomes" id="UP000237347">
    <property type="component" value="Unassembled WGS sequence"/>
</dbReference>